<protein>
    <submittedName>
        <fullName evidence="2">Uncharacterized protein</fullName>
    </submittedName>
</protein>
<name>A0A7W3N9E0_PRIAR</name>
<dbReference type="EMBL" id="JACJHT010000001">
    <property type="protein sequence ID" value="MBA9038736.1"/>
    <property type="molecule type" value="Genomic_DNA"/>
</dbReference>
<feature type="compositionally biased region" description="Polar residues" evidence="1">
    <location>
        <begin position="36"/>
        <end position="51"/>
    </location>
</feature>
<dbReference type="RefSeq" id="WP_162837693.1">
    <property type="nucleotide sequence ID" value="NZ_CP072473.1"/>
</dbReference>
<organism evidence="2 3">
    <name type="scientific">Priestia aryabhattai</name>
    <name type="common">Bacillus aryabhattai</name>
    <dbReference type="NCBI Taxonomy" id="412384"/>
    <lineage>
        <taxon>Bacteria</taxon>
        <taxon>Bacillati</taxon>
        <taxon>Bacillota</taxon>
        <taxon>Bacilli</taxon>
        <taxon>Bacillales</taxon>
        <taxon>Bacillaceae</taxon>
        <taxon>Priestia</taxon>
    </lineage>
</organism>
<accession>A0A7W3N9E0</accession>
<feature type="region of interest" description="Disordered" evidence="1">
    <location>
        <begin position="1"/>
        <end position="51"/>
    </location>
</feature>
<evidence type="ECO:0000313" key="3">
    <source>
        <dbReference type="Proteomes" id="UP000543174"/>
    </source>
</evidence>
<sequence>MKNRNKRRRKKRDFLKDYLKNKLGNWKPRLGKEPKPTSTSKTLTQQNRNLD</sequence>
<comment type="caution">
    <text evidence="2">The sequence shown here is derived from an EMBL/GenBank/DDBJ whole genome shotgun (WGS) entry which is preliminary data.</text>
</comment>
<keyword evidence="3" id="KW-1185">Reference proteome</keyword>
<gene>
    <name evidence="2" type="ORF">HNP21_001825</name>
</gene>
<dbReference type="AlphaFoldDB" id="A0A7W3N9E0"/>
<evidence type="ECO:0000313" key="2">
    <source>
        <dbReference type="EMBL" id="MBA9038736.1"/>
    </source>
</evidence>
<reference evidence="2" key="1">
    <citation type="submission" date="2020-08" db="EMBL/GenBank/DDBJ databases">
        <title>Functional genomics of gut bacteria from endangered species of beetles.</title>
        <authorList>
            <person name="Carlos-Shanley C."/>
        </authorList>
    </citation>
    <scope>NUCLEOTIDE SEQUENCE [LARGE SCALE GENOMIC DNA]</scope>
    <source>
        <strain evidence="2">S00060</strain>
    </source>
</reference>
<proteinExistence type="predicted"/>
<dbReference type="Proteomes" id="UP000543174">
    <property type="component" value="Unassembled WGS sequence"/>
</dbReference>
<feature type="compositionally biased region" description="Basic residues" evidence="1">
    <location>
        <begin position="1"/>
        <end position="13"/>
    </location>
</feature>
<evidence type="ECO:0000256" key="1">
    <source>
        <dbReference type="SAM" id="MobiDB-lite"/>
    </source>
</evidence>